<evidence type="ECO:0000256" key="3">
    <source>
        <dbReference type="ARBA" id="ARBA00022771"/>
    </source>
</evidence>
<dbReference type="InterPro" id="IPR036236">
    <property type="entry name" value="Znf_C2H2_sf"/>
</dbReference>
<dbReference type="EMBL" id="JARPOI010000008">
    <property type="protein sequence ID" value="KAJ9174700.1"/>
    <property type="molecule type" value="Genomic_DNA"/>
</dbReference>
<keyword evidence="3 5" id="KW-0863">Zinc-finger</keyword>
<dbReference type="PANTHER" id="PTHR14003:SF1">
    <property type="entry name" value="ZINC FINGER TRANSCRIPTION FACTOR YY1"/>
    <property type="match status" value="1"/>
</dbReference>
<feature type="domain" description="C2H2-type" evidence="7">
    <location>
        <begin position="146"/>
        <end position="175"/>
    </location>
</feature>
<comment type="caution">
    <text evidence="8">The sequence shown here is derived from an EMBL/GenBank/DDBJ whole genome shotgun (WGS) entry which is preliminary data.</text>
</comment>
<dbReference type="PROSITE" id="PS50157">
    <property type="entry name" value="ZINC_FINGER_C2H2_2"/>
    <property type="match status" value="2"/>
</dbReference>
<keyword evidence="1" id="KW-0479">Metal-binding</keyword>
<keyword evidence="2" id="KW-0677">Repeat</keyword>
<dbReference type="SMART" id="SM00355">
    <property type="entry name" value="ZnF_C2H2"/>
    <property type="match status" value="2"/>
</dbReference>
<dbReference type="SUPFAM" id="SSF57667">
    <property type="entry name" value="beta-beta-alpha zinc fingers"/>
    <property type="match status" value="1"/>
</dbReference>
<evidence type="ECO:0000313" key="8">
    <source>
        <dbReference type="EMBL" id="KAJ9174700.1"/>
    </source>
</evidence>
<feature type="region of interest" description="Disordered" evidence="6">
    <location>
        <begin position="62"/>
        <end position="85"/>
    </location>
</feature>
<dbReference type="InterPro" id="IPR013087">
    <property type="entry name" value="Znf_C2H2_type"/>
</dbReference>
<evidence type="ECO:0000256" key="4">
    <source>
        <dbReference type="ARBA" id="ARBA00022833"/>
    </source>
</evidence>
<organism evidence="8 9">
    <name type="scientific">Hevea brasiliensis</name>
    <name type="common">Para rubber tree</name>
    <name type="synonym">Siphonia brasiliensis</name>
    <dbReference type="NCBI Taxonomy" id="3981"/>
    <lineage>
        <taxon>Eukaryota</taxon>
        <taxon>Viridiplantae</taxon>
        <taxon>Streptophyta</taxon>
        <taxon>Embryophyta</taxon>
        <taxon>Tracheophyta</taxon>
        <taxon>Spermatophyta</taxon>
        <taxon>Magnoliopsida</taxon>
        <taxon>eudicotyledons</taxon>
        <taxon>Gunneridae</taxon>
        <taxon>Pentapetalae</taxon>
        <taxon>rosids</taxon>
        <taxon>fabids</taxon>
        <taxon>Malpighiales</taxon>
        <taxon>Euphorbiaceae</taxon>
        <taxon>Crotonoideae</taxon>
        <taxon>Micrandreae</taxon>
        <taxon>Hevea</taxon>
    </lineage>
</organism>
<evidence type="ECO:0000256" key="2">
    <source>
        <dbReference type="ARBA" id="ARBA00022737"/>
    </source>
</evidence>
<evidence type="ECO:0000313" key="9">
    <source>
        <dbReference type="Proteomes" id="UP001174677"/>
    </source>
</evidence>
<feature type="compositionally biased region" description="Acidic residues" evidence="6">
    <location>
        <begin position="315"/>
        <end position="335"/>
    </location>
</feature>
<evidence type="ECO:0000256" key="1">
    <source>
        <dbReference type="ARBA" id="ARBA00022723"/>
    </source>
</evidence>
<keyword evidence="4" id="KW-0862">Zinc</keyword>
<feature type="domain" description="C2H2-type" evidence="7">
    <location>
        <begin position="209"/>
        <end position="239"/>
    </location>
</feature>
<dbReference type="PANTHER" id="PTHR14003">
    <property type="entry name" value="TRANSCRIPTIONAL REPRESSOR PROTEIN YY"/>
    <property type="match status" value="1"/>
</dbReference>
<name>A0ABQ9M6R3_HEVBR</name>
<keyword evidence="9" id="KW-1185">Reference proteome</keyword>
<proteinExistence type="predicted"/>
<sequence>METQFTYNIYERRPFIKSKAPAAKWLKEWTRVVVSTFGKSCTACLLQPTRPPVVHVYSRRLEIPDSDPPPATSLGDPVPHTDHDSDLDLPIALRKGKRSYTYPISSFTLFLSLTLLTRHCLILASAFSLDFNLRSHMKTHSQENYHFCPYPECGKRYTHEYKLKNHLSAHHEKHSTADTVKYTTPPEKISKVPRPSAAACGSAPSDRPYACPNEGCIKAYIDEYELKIHLRREHPGHMSVENAENAAPNAHNEMDEASDQVAYAEKRINGKSQKQSRSEPRLKMPPPKITQRKGSSPCLATLKAVKKSWPVKEETYEEEDSEETEEEDRDNAEDG</sequence>
<gene>
    <name evidence="8" type="ORF">P3X46_013316</name>
</gene>
<feature type="region of interest" description="Disordered" evidence="6">
    <location>
        <begin position="268"/>
        <end position="335"/>
    </location>
</feature>
<accession>A0ABQ9M6R3</accession>
<protein>
    <recommendedName>
        <fullName evidence="7">C2H2-type domain-containing protein</fullName>
    </recommendedName>
</protein>
<dbReference type="Gene3D" id="3.30.160.60">
    <property type="entry name" value="Classic Zinc Finger"/>
    <property type="match status" value="2"/>
</dbReference>
<dbReference type="PROSITE" id="PS00028">
    <property type="entry name" value="ZINC_FINGER_C2H2_1"/>
    <property type="match status" value="2"/>
</dbReference>
<evidence type="ECO:0000259" key="7">
    <source>
        <dbReference type="PROSITE" id="PS50157"/>
    </source>
</evidence>
<reference evidence="8 9" key="1">
    <citation type="journal article" date="2023" name="Plant Biotechnol. J.">
        <title>Chromosome-level wild Hevea brasiliensis genome provides new tools for genomic-assisted breeding and valuable loci to elevate rubber yield.</title>
        <authorList>
            <person name="Cheng H."/>
            <person name="Song X."/>
            <person name="Hu Y."/>
            <person name="Wu T."/>
            <person name="Yang Q."/>
            <person name="An Z."/>
            <person name="Feng S."/>
            <person name="Deng Z."/>
            <person name="Wu W."/>
            <person name="Zeng X."/>
            <person name="Tu M."/>
            <person name="Wang X."/>
            <person name="Huang H."/>
        </authorList>
    </citation>
    <scope>NUCLEOTIDE SEQUENCE [LARGE SCALE GENOMIC DNA]</scope>
    <source>
        <strain evidence="8">MT/VB/25A 57/8</strain>
    </source>
</reference>
<dbReference type="Proteomes" id="UP001174677">
    <property type="component" value="Chromosome 8"/>
</dbReference>
<evidence type="ECO:0000256" key="5">
    <source>
        <dbReference type="PROSITE-ProRule" id="PRU00042"/>
    </source>
</evidence>
<evidence type="ECO:0000256" key="6">
    <source>
        <dbReference type="SAM" id="MobiDB-lite"/>
    </source>
</evidence>